<protein>
    <recommendedName>
        <fullName evidence="4">Response regulator</fullName>
    </recommendedName>
</protein>
<evidence type="ECO:0000313" key="2">
    <source>
        <dbReference type="EMBL" id="QJR29563.1"/>
    </source>
</evidence>
<reference evidence="2 3" key="1">
    <citation type="submission" date="2020-05" db="EMBL/GenBank/DDBJ databases">
        <title>Compete genome of Limnobacter sp. SAORIC-580.</title>
        <authorList>
            <person name="Song J."/>
            <person name="Cho J.-C."/>
        </authorList>
    </citation>
    <scope>NUCLEOTIDE SEQUENCE [LARGE SCALE GENOMIC DNA]</scope>
    <source>
        <strain evidence="2 3">SAORIC-580</strain>
    </source>
</reference>
<feature type="region of interest" description="Disordered" evidence="1">
    <location>
        <begin position="74"/>
        <end position="96"/>
    </location>
</feature>
<evidence type="ECO:0000313" key="3">
    <source>
        <dbReference type="Proteomes" id="UP000501130"/>
    </source>
</evidence>
<keyword evidence="3" id="KW-1185">Reference proteome</keyword>
<organism evidence="2 3">
    <name type="scientific">Limnobacter profundi</name>
    <dbReference type="NCBI Taxonomy" id="2732163"/>
    <lineage>
        <taxon>Bacteria</taxon>
        <taxon>Pseudomonadati</taxon>
        <taxon>Pseudomonadota</taxon>
        <taxon>Betaproteobacteria</taxon>
        <taxon>Burkholderiales</taxon>
        <taxon>Burkholderiaceae</taxon>
        <taxon>Limnobacter</taxon>
    </lineage>
</organism>
<dbReference type="Proteomes" id="UP000501130">
    <property type="component" value="Chromosome"/>
</dbReference>
<evidence type="ECO:0008006" key="4">
    <source>
        <dbReference type="Google" id="ProtNLM"/>
    </source>
</evidence>
<evidence type="ECO:0000256" key="1">
    <source>
        <dbReference type="SAM" id="MobiDB-lite"/>
    </source>
</evidence>
<dbReference type="EMBL" id="CP053084">
    <property type="protein sequence ID" value="QJR29563.1"/>
    <property type="molecule type" value="Genomic_DNA"/>
</dbReference>
<accession>A0ABX6N592</accession>
<gene>
    <name evidence="2" type="ORF">HKT17_07470</name>
</gene>
<dbReference type="RefSeq" id="WP_171099004.1">
    <property type="nucleotide sequence ID" value="NZ_CP053084.1"/>
</dbReference>
<sequence>MNNFTVMELRDAIIRECKDETDMTLRDYHKRAYRVVLRLLTAGLLEKSKDISEFARYKKTPLFVASVFKQRVTVDRGPKQPRQPKQPTQVEHGAPSWPVKDPCIRDELDQLVKTYQVDLLSSIGESEEYLRLHQTYPQLKAKLEPHYLKSRDVSSKILGKIRAIESVLAGMPKDPVS</sequence>
<proteinExistence type="predicted"/>
<name>A0ABX6N592_9BURK</name>